<feature type="compositionally biased region" description="Basic and acidic residues" evidence="1">
    <location>
        <begin position="1"/>
        <end position="11"/>
    </location>
</feature>
<evidence type="ECO:0000313" key="2">
    <source>
        <dbReference type="EMBL" id="TGO48739.1"/>
    </source>
</evidence>
<proteinExistence type="predicted"/>
<evidence type="ECO:0000313" key="3">
    <source>
        <dbReference type="Proteomes" id="UP000297527"/>
    </source>
</evidence>
<protein>
    <submittedName>
        <fullName evidence="2">Uncharacterized protein</fullName>
    </submittedName>
</protein>
<comment type="caution">
    <text evidence="2">The sequence shown here is derived from an EMBL/GenBank/DDBJ whole genome shotgun (WGS) entry which is preliminary data.</text>
</comment>
<evidence type="ECO:0000256" key="1">
    <source>
        <dbReference type="SAM" id="MobiDB-lite"/>
    </source>
</evidence>
<sequence>MTSPSLDKDTSRSNTSQSSLEDRVEARGAFKEYVERTCGERYILEHPDLVFLFELSDPLESPISVIPPALELIELAFASLTEAEVQSTDIKCALYTKLFFDETFSIPSSLEKTSVKALVLTIKAISNDSLPIEPKEPRDFMNLGNTLECIIDSEGPSVIQRPTEDSPDYLPHHLTKNSDSKIDFVHPCREYTELFELLHHPNQTDRLSHHNGVLLIPENWTPNYYKYVKQLIENENHGTFTTYMGCCKHNPRLWTKIDDENMAKRNRQLTVVFAIIVAFYRTQGEGFAELGLQKAVQSALDELYSRGSTMPLLFGQGRRRGGSRNGEVLDKQYMGQRPSRVHLIEELEQLEDTIEYEKRFSILDSGSSENHARMD</sequence>
<keyword evidence="3" id="KW-1185">Reference proteome</keyword>
<dbReference type="OrthoDB" id="3558970at2759"/>
<reference evidence="2 3" key="1">
    <citation type="submission" date="2017-12" db="EMBL/GenBank/DDBJ databases">
        <title>Comparative genomics of Botrytis spp.</title>
        <authorList>
            <person name="Valero-Jimenez C.A."/>
            <person name="Tapia P."/>
            <person name="Veloso J."/>
            <person name="Silva-Moreno E."/>
            <person name="Staats M."/>
            <person name="Valdes J.H."/>
            <person name="Van Kan J.A.L."/>
        </authorList>
    </citation>
    <scope>NUCLEOTIDE SEQUENCE [LARGE SCALE GENOMIC DNA]</scope>
    <source>
        <strain evidence="2 3">MUCL11595</strain>
    </source>
</reference>
<dbReference type="EMBL" id="PQXN01000230">
    <property type="protein sequence ID" value="TGO48739.1"/>
    <property type="molecule type" value="Genomic_DNA"/>
</dbReference>
<dbReference type="Proteomes" id="UP000297527">
    <property type="component" value="Unassembled WGS sequence"/>
</dbReference>
<name>A0A4Z1HI69_9HELO</name>
<accession>A0A4Z1HI69</accession>
<gene>
    <name evidence="2" type="ORF">BCON_0231g00160</name>
</gene>
<feature type="region of interest" description="Disordered" evidence="1">
    <location>
        <begin position="1"/>
        <end position="20"/>
    </location>
</feature>
<organism evidence="2 3">
    <name type="scientific">Botryotinia convoluta</name>
    <dbReference type="NCBI Taxonomy" id="54673"/>
    <lineage>
        <taxon>Eukaryota</taxon>
        <taxon>Fungi</taxon>
        <taxon>Dikarya</taxon>
        <taxon>Ascomycota</taxon>
        <taxon>Pezizomycotina</taxon>
        <taxon>Leotiomycetes</taxon>
        <taxon>Helotiales</taxon>
        <taxon>Sclerotiniaceae</taxon>
        <taxon>Botryotinia</taxon>
    </lineage>
</organism>
<dbReference type="AlphaFoldDB" id="A0A4Z1HI69"/>